<dbReference type="InterPro" id="IPR043132">
    <property type="entry name" value="BCAT-like_C"/>
</dbReference>
<dbReference type="EMBL" id="CP042425">
    <property type="protein sequence ID" value="QEL15785.1"/>
    <property type="molecule type" value="Genomic_DNA"/>
</dbReference>
<dbReference type="Gene3D" id="3.30.470.10">
    <property type="match status" value="1"/>
</dbReference>
<organism evidence="1 2">
    <name type="scientific">Limnoglobus roseus</name>
    <dbReference type="NCBI Taxonomy" id="2598579"/>
    <lineage>
        <taxon>Bacteria</taxon>
        <taxon>Pseudomonadati</taxon>
        <taxon>Planctomycetota</taxon>
        <taxon>Planctomycetia</taxon>
        <taxon>Gemmatales</taxon>
        <taxon>Gemmataceae</taxon>
        <taxon>Limnoglobus</taxon>
    </lineage>
</organism>
<dbReference type="OrthoDB" id="9805628at2"/>
<name>A0A5C1AB32_9BACT</name>
<gene>
    <name evidence="1" type="ORF">PX52LOC_02721</name>
</gene>
<evidence type="ECO:0000313" key="1">
    <source>
        <dbReference type="EMBL" id="QEL15785.1"/>
    </source>
</evidence>
<dbReference type="KEGG" id="lrs:PX52LOC_02721"/>
<keyword evidence="1" id="KW-0808">Transferase</keyword>
<dbReference type="Gene3D" id="3.20.10.10">
    <property type="entry name" value="D-amino Acid Aminotransferase, subunit A, domain 2"/>
    <property type="match status" value="1"/>
</dbReference>
<reference evidence="2" key="1">
    <citation type="submission" date="2019-08" db="EMBL/GenBank/DDBJ databases">
        <title>Limnoglobus roseus gen. nov., sp. nov., a novel freshwater planctomycete with a giant genome from the family Gemmataceae.</title>
        <authorList>
            <person name="Kulichevskaya I.S."/>
            <person name="Naumoff D.G."/>
            <person name="Miroshnikov K."/>
            <person name="Ivanova A."/>
            <person name="Philippov D.A."/>
            <person name="Hakobyan A."/>
            <person name="Rijpstra I.C."/>
            <person name="Sinninghe Damste J.S."/>
            <person name="Liesack W."/>
            <person name="Dedysh S.N."/>
        </authorList>
    </citation>
    <scope>NUCLEOTIDE SEQUENCE [LARGE SCALE GENOMIC DNA]</scope>
    <source>
        <strain evidence="2">PX52</strain>
    </source>
</reference>
<sequence>MNSLLAFLNGRLLPAGDATLSLADAGFVSGATVVDNARTFGGKLFRWADHLARFRRDCERCFVPLVATDAELSRTAEELLAQNLPLSPLGELHVVTAATPGPPGGPPTLAMTTYPIRVERYRPFFTQGVRLVVAGTQASEPTDLLPPRIKHRSRLHWHVAEQKVPPDAVAVVRNHGVADTAVGAIAAIAVDGTLLLPATGFVQESISLKVLRELAAHGFPVRESAFAADSPNVRELLLCGTGFGVAGVVSWSDSDHTRTFDWPGPAYRYLLAAWSKLVGVDIERQFTG</sequence>
<dbReference type="InterPro" id="IPR043131">
    <property type="entry name" value="BCAT-like_N"/>
</dbReference>
<keyword evidence="2" id="KW-1185">Reference proteome</keyword>
<dbReference type="InterPro" id="IPR001544">
    <property type="entry name" value="Aminotrans_IV"/>
</dbReference>
<protein>
    <submittedName>
        <fullName evidence="1">Branched chain amino acid aminotransferase</fullName>
    </submittedName>
</protein>
<dbReference type="AlphaFoldDB" id="A0A5C1AB32"/>
<keyword evidence="1" id="KW-0032">Aminotransferase</keyword>
<evidence type="ECO:0000313" key="2">
    <source>
        <dbReference type="Proteomes" id="UP000324974"/>
    </source>
</evidence>
<proteinExistence type="predicted"/>
<dbReference type="GO" id="GO:0008483">
    <property type="term" value="F:transaminase activity"/>
    <property type="evidence" value="ECO:0007669"/>
    <property type="project" value="UniProtKB-KW"/>
</dbReference>
<dbReference type="Pfam" id="PF01063">
    <property type="entry name" value="Aminotran_4"/>
    <property type="match status" value="1"/>
</dbReference>
<dbReference type="SUPFAM" id="SSF56752">
    <property type="entry name" value="D-aminoacid aminotransferase-like PLP-dependent enzymes"/>
    <property type="match status" value="1"/>
</dbReference>
<dbReference type="InterPro" id="IPR036038">
    <property type="entry name" value="Aminotransferase-like"/>
</dbReference>
<accession>A0A5C1AB32</accession>
<dbReference type="RefSeq" id="WP_149110565.1">
    <property type="nucleotide sequence ID" value="NZ_CP042425.1"/>
</dbReference>
<dbReference type="Proteomes" id="UP000324974">
    <property type="component" value="Chromosome"/>
</dbReference>